<accession>A0AA36HNW9</accession>
<dbReference type="EMBL" id="CAUJNA010000127">
    <property type="protein sequence ID" value="CAJ1372321.1"/>
    <property type="molecule type" value="Genomic_DNA"/>
</dbReference>
<proteinExistence type="predicted"/>
<dbReference type="Pfam" id="PF00583">
    <property type="entry name" value="Acetyltransf_1"/>
    <property type="match status" value="1"/>
</dbReference>
<dbReference type="InterPro" id="IPR000182">
    <property type="entry name" value="GNAT_dom"/>
</dbReference>
<keyword evidence="3" id="KW-1185">Reference proteome</keyword>
<evidence type="ECO:0000313" key="2">
    <source>
        <dbReference type="EMBL" id="CAJ1372321.1"/>
    </source>
</evidence>
<sequence length="155" mass="17665">MDERLVDLREQQLDLLERVYDALLRVHFPVPGELDDLETMRAGLQSEVDGLNPELHVLVLLQGSELAGCTCYEYYPRGNHCLISYVCVSERFRRMGIAKRMLVQVQLQLSQRAQQPLAAIFAETHAFDVQDGIMNPLERQEVLASLGFRCFSAKV</sequence>
<reference evidence="2" key="1">
    <citation type="submission" date="2023-08" db="EMBL/GenBank/DDBJ databases">
        <authorList>
            <person name="Chen Y."/>
            <person name="Shah S."/>
            <person name="Dougan E. K."/>
            <person name="Thang M."/>
            <person name="Chan C."/>
        </authorList>
    </citation>
    <scope>NUCLEOTIDE SEQUENCE</scope>
</reference>
<dbReference type="InterPro" id="IPR016181">
    <property type="entry name" value="Acyl_CoA_acyltransferase"/>
</dbReference>
<name>A0AA36HNW9_9DINO</name>
<dbReference type="PROSITE" id="PS51186">
    <property type="entry name" value="GNAT"/>
    <property type="match status" value="1"/>
</dbReference>
<evidence type="ECO:0000259" key="1">
    <source>
        <dbReference type="PROSITE" id="PS51186"/>
    </source>
</evidence>
<protein>
    <recommendedName>
        <fullName evidence="1">N-acetyltransferase domain-containing protein</fullName>
    </recommendedName>
</protein>
<comment type="caution">
    <text evidence="2">The sequence shown here is derived from an EMBL/GenBank/DDBJ whole genome shotgun (WGS) entry which is preliminary data.</text>
</comment>
<dbReference type="Proteomes" id="UP001178507">
    <property type="component" value="Unassembled WGS sequence"/>
</dbReference>
<evidence type="ECO:0000313" key="3">
    <source>
        <dbReference type="Proteomes" id="UP001178507"/>
    </source>
</evidence>
<organism evidence="2 3">
    <name type="scientific">Effrenium voratum</name>
    <dbReference type="NCBI Taxonomy" id="2562239"/>
    <lineage>
        <taxon>Eukaryota</taxon>
        <taxon>Sar</taxon>
        <taxon>Alveolata</taxon>
        <taxon>Dinophyceae</taxon>
        <taxon>Suessiales</taxon>
        <taxon>Symbiodiniaceae</taxon>
        <taxon>Effrenium</taxon>
    </lineage>
</organism>
<dbReference type="Gene3D" id="3.40.630.30">
    <property type="match status" value="1"/>
</dbReference>
<gene>
    <name evidence="2" type="ORF">EVOR1521_LOCUS2428</name>
</gene>
<dbReference type="GO" id="GO:0016747">
    <property type="term" value="F:acyltransferase activity, transferring groups other than amino-acyl groups"/>
    <property type="evidence" value="ECO:0007669"/>
    <property type="project" value="InterPro"/>
</dbReference>
<feature type="domain" description="N-acetyltransferase" evidence="1">
    <location>
        <begin position="6"/>
        <end position="155"/>
    </location>
</feature>
<dbReference type="CDD" id="cd04301">
    <property type="entry name" value="NAT_SF"/>
    <property type="match status" value="1"/>
</dbReference>
<dbReference type="SUPFAM" id="SSF55729">
    <property type="entry name" value="Acyl-CoA N-acyltransferases (Nat)"/>
    <property type="match status" value="1"/>
</dbReference>
<dbReference type="AlphaFoldDB" id="A0AA36HNW9"/>